<evidence type="ECO:0000256" key="6">
    <source>
        <dbReference type="ARBA" id="ARBA00022781"/>
    </source>
</evidence>
<dbReference type="Proteomes" id="UP000242474">
    <property type="component" value="Unassembled WGS sequence"/>
</dbReference>
<keyword evidence="9 11" id="KW-0496">Mitochondrion</keyword>
<feature type="coiled-coil region" evidence="12">
    <location>
        <begin position="102"/>
        <end position="129"/>
    </location>
</feature>
<gene>
    <name evidence="13" type="ORF">COEREDRAFT_80532</name>
</gene>
<evidence type="ECO:0000256" key="12">
    <source>
        <dbReference type="SAM" id="Coils"/>
    </source>
</evidence>
<dbReference type="Pfam" id="PF05873">
    <property type="entry name" value="Mt_ATP-synt_D"/>
    <property type="match status" value="1"/>
</dbReference>
<evidence type="ECO:0000256" key="8">
    <source>
        <dbReference type="ARBA" id="ARBA00023065"/>
    </source>
</evidence>
<dbReference type="AlphaFoldDB" id="A0A2G5BEU0"/>
<keyword evidence="5" id="KW-0138">CF(0)</keyword>
<reference evidence="13 14" key="1">
    <citation type="journal article" date="2015" name="Genome Biol. Evol.">
        <title>Phylogenomic analyses indicate that early fungi evolved digesting cell walls of algal ancestors of land plants.</title>
        <authorList>
            <person name="Chang Y."/>
            <person name="Wang S."/>
            <person name="Sekimoto S."/>
            <person name="Aerts A.L."/>
            <person name="Choi C."/>
            <person name="Clum A."/>
            <person name="LaButti K.M."/>
            <person name="Lindquist E.A."/>
            <person name="Yee Ngan C."/>
            <person name="Ohm R.A."/>
            <person name="Salamov A.A."/>
            <person name="Grigoriev I.V."/>
            <person name="Spatafora J.W."/>
            <person name="Berbee M.L."/>
        </authorList>
    </citation>
    <scope>NUCLEOTIDE SEQUENCE [LARGE SCALE GENOMIC DNA]</scope>
    <source>
        <strain evidence="13 14">NRRL 1564</strain>
    </source>
</reference>
<dbReference type="GO" id="GO:0015078">
    <property type="term" value="F:proton transmembrane transporter activity"/>
    <property type="evidence" value="ECO:0007669"/>
    <property type="project" value="InterPro"/>
</dbReference>
<evidence type="ECO:0000313" key="13">
    <source>
        <dbReference type="EMBL" id="PIA17546.1"/>
    </source>
</evidence>
<evidence type="ECO:0000256" key="9">
    <source>
        <dbReference type="ARBA" id="ARBA00023128"/>
    </source>
</evidence>
<proteinExistence type="inferred from homology"/>
<keyword evidence="6 11" id="KW-0375">Hydrogen ion transport</keyword>
<dbReference type="OrthoDB" id="35799at2759"/>
<dbReference type="STRING" id="763665.A0A2G5BEU0"/>
<evidence type="ECO:0000313" key="14">
    <source>
        <dbReference type="Proteomes" id="UP000242474"/>
    </source>
</evidence>
<comment type="similarity">
    <text evidence="2 11">Belongs to the ATPase d subunit family.</text>
</comment>
<keyword evidence="10 11" id="KW-0472">Membrane</keyword>
<dbReference type="SUPFAM" id="SSF161065">
    <property type="entry name" value="ATP synthase D chain-like"/>
    <property type="match status" value="1"/>
</dbReference>
<keyword evidence="12" id="KW-0175">Coiled coil</keyword>
<dbReference type="PIRSF" id="PIRSF005514">
    <property type="entry name" value="ATPase_F0_D_mt"/>
    <property type="match status" value="1"/>
</dbReference>
<evidence type="ECO:0000256" key="3">
    <source>
        <dbReference type="ARBA" id="ARBA00021688"/>
    </source>
</evidence>
<dbReference type="InterPro" id="IPR036228">
    <property type="entry name" value="ATP_synth_F0_dsu_sf_mt"/>
</dbReference>
<dbReference type="Gene3D" id="6.10.280.70">
    <property type="match status" value="1"/>
</dbReference>
<dbReference type="InterPro" id="IPR008689">
    <property type="entry name" value="ATP_synth_F0_dsu_mt"/>
</dbReference>
<dbReference type="EMBL" id="KZ303494">
    <property type="protein sequence ID" value="PIA17546.1"/>
    <property type="molecule type" value="Genomic_DNA"/>
</dbReference>
<comment type="function">
    <text evidence="11">Mitochondrial membrane ATP synthase (F(1)F(0) ATP synthase or Complex V) produces ATP from ADP in the presence of a proton gradient across the membrane which is generated by electron transport complexes of the respiratory chain. F-type ATPases consist of two structural domains, F(1) - containing the extramembraneous catalytic core, and F(0) - containing the membrane proton channel, linked together by a central stalk and a peripheral stalk. During catalysis, ATP synthesis in the catalytic domain of F(1) is coupled via a rotary mechanism of the central stalk subunits to proton translocation.</text>
</comment>
<dbReference type="GO" id="GO:0045259">
    <property type="term" value="C:proton-transporting ATP synthase complex"/>
    <property type="evidence" value="ECO:0007669"/>
    <property type="project" value="UniProtKB-KW"/>
</dbReference>
<comment type="subcellular location">
    <subcellularLocation>
        <location evidence="1 11">Mitochondrion inner membrane</location>
    </subcellularLocation>
</comment>
<evidence type="ECO:0000256" key="5">
    <source>
        <dbReference type="ARBA" id="ARBA00022547"/>
    </source>
</evidence>
<evidence type="ECO:0000256" key="11">
    <source>
        <dbReference type="PIRNR" id="PIRNR005514"/>
    </source>
</evidence>
<dbReference type="GO" id="GO:0015986">
    <property type="term" value="P:proton motive force-driven ATP synthesis"/>
    <property type="evidence" value="ECO:0007669"/>
    <property type="project" value="UniProtKB-UniRule"/>
</dbReference>
<keyword evidence="4 11" id="KW-0813">Transport</keyword>
<keyword evidence="8 11" id="KW-0406">Ion transport</keyword>
<evidence type="ECO:0000256" key="7">
    <source>
        <dbReference type="ARBA" id="ARBA00022792"/>
    </source>
</evidence>
<keyword evidence="7 11" id="KW-0999">Mitochondrion inner membrane</keyword>
<evidence type="ECO:0000256" key="2">
    <source>
        <dbReference type="ARBA" id="ARBA00006842"/>
    </source>
</evidence>
<accession>A0A2G5BEU0</accession>
<evidence type="ECO:0000256" key="10">
    <source>
        <dbReference type="ARBA" id="ARBA00023136"/>
    </source>
</evidence>
<evidence type="ECO:0000256" key="4">
    <source>
        <dbReference type="ARBA" id="ARBA00022448"/>
    </source>
</evidence>
<keyword evidence="14" id="KW-1185">Reference proteome</keyword>
<dbReference type="GO" id="GO:0005743">
    <property type="term" value="C:mitochondrial inner membrane"/>
    <property type="evidence" value="ECO:0007669"/>
    <property type="project" value="UniProtKB-SubCell"/>
</dbReference>
<dbReference type="PANTHER" id="PTHR12700">
    <property type="entry name" value="ATP SYNTHASE SUBUNIT D, MITOCHONDRIAL"/>
    <property type="match status" value="1"/>
</dbReference>
<organism evidence="13 14">
    <name type="scientific">Coemansia reversa (strain ATCC 12441 / NRRL 1564)</name>
    <dbReference type="NCBI Taxonomy" id="763665"/>
    <lineage>
        <taxon>Eukaryota</taxon>
        <taxon>Fungi</taxon>
        <taxon>Fungi incertae sedis</taxon>
        <taxon>Zoopagomycota</taxon>
        <taxon>Kickxellomycotina</taxon>
        <taxon>Kickxellomycetes</taxon>
        <taxon>Kickxellales</taxon>
        <taxon>Kickxellaceae</taxon>
        <taxon>Coemansia</taxon>
    </lineage>
</organism>
<protein>
    <recommendedName>
        <fullName evidence="3 11">ATP synthase subunit d, mitochondrial</fullName>
    </recommendedName>
</protein>
<sequence>MSTAGRKFLTSINWPVVSSVLSKHAEITKSLGSFRKSYEMAEGELTQLKEANRPVDFEYYRRVLKNTEVVDRLEKIAKAQKITKVDLASQLETISAFETKAVASAELYVKETEANLADLSETVKNIEQTRPITQLTVDDVVKAKPEVVQRAEEMTKKGQYTVDGYDEKFPSLVMI</sequence>
<name>A0A2G5BEU0_COERN</name>
<evidence type="ECO:0000256" key="1">
    <source>
        <dbReference type="ARBA" id="ARBA00004273"/>
    </source>
</evidence>